<organism evidence="3 4">
    <name type="scientific">Staphylococcus phage phiIBB-SEP1</name>
    <dbReference type="NCBI Taxonomy" id="1340769"/>
    <lineage>
        <taxon>Viruses</taxon>
        <taxon>Duplodnaviria</taxon>
        <taxon>Heunggongvirae</taxon>
        <taxon>Uroviricota</taxon>
        <taxon>Caudoviricetes</taxon>
        <taxon>Herelleviridae</taxon>
        <taxon>Twortvirinae</taxon>
        <taxon>Sepunavirus</taxon>
        <taxon>Sepunavirus SEP1</taxon>
    </lineage>
</organism>
<dbReference type="Gene3D" id="3.90.75.20">
    <property type="match status" value="1"/>
</dbReference>
<dbReference type="GO" id="GO:0004519">
    <property type="term" value="F:endonuclease activity"/>
    <property type="evidence" value="ECO:0007669"/>
    <property type="project" value="UniProtKB-KW"/>
</dbReference>
<keyword evidence="3" id="KW-0255">Endonuclease</keyword>
<dbReference type="InterPro" id="IPR003647">
    <property type="entry name" value="Intron_nuc_1_rpt"/>
</dbReference>
<name>W5R9P4_9CAUD</name>
<keyword evidence="4" id="KW-1185">Reference proteome</keyword>
<dbReference type="Proteomes" id="UP000226269">
    <property type="component" value="Segment"/>
</dbReference>
<keyword evidence="3" id="KW-0378">Hydrolase</keyword>
<evidence type="ECO:0000313" key="3">
    <source>
        <dbReference type="EMBL" id="AGR48315.1"/>
    </source>
</evidence>
<evidence type="ECO:0000259" key="1">
    <source>
        <dbReference type="Pfam" id="PF07463"/>
    </source>
</evidence>
<dbReference type="Gene3D" id="1.10.10.10">
    <property type="entry name" value="Winged helix-like DNA-binding domain superfamily/Winged helix DNA-binding domain"/>
    <property type="match status" value="1"/>
</dbReference>
<feature type="domain" description="HNH nuclease" evidence="2">
    <location>
        <begin position="58"/>
        <end position="100"/>
    </location>
</feature>
<keyword evidence="3" id="KW-0540">Nuclease</keyword>
<sequence length="168" mass="19539">MEKKLNEIPGLEIYENYTITDEGEVVSYKGKEPKKLKLQKKIKKGYLFVRLRYHSPKIHRLVAKAFIPNPENKSQVNHIDGNKESNRLENLEWVSNSENREHAIKTGLKNEINYNIAQYDLDGNLLNVFYTSQDALSFLGISNKRSGNIGRCIKGERKTAYGYIWKQY</sequence>
<dbReference type="InterPro" id="IPR044925">
    <property type="entry name" value="His-Me_finger_sf"/>
</dbReference>
<dbReference type="InterPro" id="IPR003615">
    <property type="entry name" value="HNH_nuc"/>
</dbReference>
<dbReference type="GO" id="GO:0016788">
    <property type="term" value="F:hydrolase activity, acting on ester bonds"/>
    <property type="evidence" value="ECO:0007669"/>
    <property type="project" value="InterPro"/>
</dbReference>
<dbReference type="SUPFAM" id="SSF54060">
    <property type="entry name" value="His-Me finger endonucleases"/>
    <property type="match status" value="1"/>
</dbReference>
<dbReference type="Pfam" id="PF07463">
    <property type="entry name" value="NUMOD4"/>
    <property type="match status" value="1"/>
</dbReference>
<accession>W5R9P4</accession>
<dbReference type="InterPro" id="IPR010902">
    <property type="entry name" value="NUMOD4"/>
</dbReference>
<dbReference type="InterPro" id="IPR036388">
    <property type="entry name" value="WH-like_DNA-bd_sf"/>
</dbReference>
<dbReference type="Pfam" id="PF13392">
    <property type="entry name" value="HNH_3"/>
    <property type="match status" value="1"/>
</dbReference>
<reference evidence="3 4" key="1">
    <citation type="journal article" date="2014" name="J. Gen. Virol.">
        <title>Isolation and characterization of a new Staphylococcus epidermidis broad-spectrum bacteriophage.</title>
        <authorList>
            <person name="Melo L.D."/>
            <person name="Sillankorva S."/>
            <person name="Ackermann H.W."/>
            <person name="Kropinski A.M."/>
            <person name="Azeredo J."/>
            <person name="Cerca N."/>
        </authorList>
    </citation>
    <scope>NUCLEOTIDE SEQUENCE [LARGE SCALE GENOMIC DNA]</scope>
</reference>
<evidence type="ECO:0000259" key="2">
    <source>
        <dbReference type="Pfam" id="PF13392"/>
    </source>
</evidence>
<feature type="domain" description="NUMOD4" evidence="1">
    <location>
        <begin position="7"/>
        <end position="52"/>
    </location>
</feature>
<protein>
    <submittedName>
        <fullName evidence="3">HNH endonuclease</fullName>
    </submittedName>
</protein>
<proteinExistence type="predicted"/>
<dbReference type="SMART" id="SM00497">
    <property type="entry name" value="IENR1"/>
    <property type="match status" value="1"/>
</dbReference>
<gene>
    <name evidence="3" type="ORF">SEP1_188</name>
</gene>
<evidence type="ECO:0000313" key="4">
    <source>
        <dbReference type="Proteomes" id="UP000226269"/>
    </source>
</evidence>
<dbReference type="EMBL" id="KF021268">
    <property type="protein sequence ID" value="AGR48315.1"/>
    <property type="molecule type" value="Genomic_DNA"/>
</dbReference>